<keyword evidence="5 7" id="KW-1133">Transmembrane helix</keyword>
<evidence type="ECO:0000256" key="2">
    <source>
        <dbReference type="ARBA" id="ARBA00005227"/>
    </source>
</evidence>
<dbReference type="OrthoDB" id="1666796at2759"/>
<feature type="transmembrane region" description="Helical" evidence="7">
    <location>
        <begin position="588"/>
        <end position="614"/>
    </location>
</feature>
<dbReference type="AlphaFoldDB" id="A0A9W7AR02"/>
<dbReference type="Proteomes" id="UP001165085">
    <property type="component" value="Unassembled WGS sequence"/>
</dbReference>
<dbReference type="PANTHER" id="PTHR10766">
    <property type="entry name" value="TRANSMEMBRANE 9 SUPERFAMILY PROTEIN"/>
    <property type="match status" value="1"/>
</dbReference>
<feature type="transmembrane region" description="Helical" evidence="7">
    <location>
        <begin position="432"/>
        <end position="455"/>
    </location>
</feature>
<feature type="transmembrane region" description="Helical" evidence="7">
    <location>
        <begin position="402"/>
        <end position="426"/>
    </location>
</feature>
<dbReference type="EMBL" id="BRXY01000200">
    <property type="protein sequence ID" value="GMH76737.1"/>
    <property type="molecule type" value="Genomic_DNA"/>
</dbReference>
<feature type="transmembrane region" description="Helical" evidence="7">
    <location>
        <begin position="554"/>
        <end position="582"/>
    </location>
</feature>
<dbReference type="PANTHER" id="PTHR10766:SF111">
    <property type="entry name" value="TRANSMEMBRANE 9 SUPERFAMILY MEMBER 2"/>
    <property type="match status" value="1"/>
</dbReference>
<keyword evidence="6 7" id="KW-0472">Membrane</keyword>
<keyword evidence="4" id="KW-0732">Signal</keyword>
<keyword evidence="9" id="KW-1185">Reference proteome</keyword>
<evidence type="ECO:0000313" key="8">
    <source>
        <dbReference type="EMBL" id="GMH76737.1"/>
    </source>
</evidence>
<evidence type="ECO:0000313" key="9">
    <source>
        <dbReference type="Proteomes" id="UP001165085"/>
    </source>
</evidence>
<sequence>MIYRLKGWGYRELDVGPQKCHRDFVNLTNSSIAMTNVALVALAASLLVADVANSFYLPGVAPRNFGVGEVVPLKVNSLTSTKTMEGKDTYKYAFCKPYNEAGEVNIVTDPENLGEWLTGDDIQNSPYMLQMKTDSYCMQLCTQYLGRSKKGGIPTLIKNEYHHNWIVDNIPSAMRMENSEVIETLYLNDGFPVGFTDKKSGVKYINNHVNINILYHPVEGETAKYRVVQFIVEPFSINHKFDLKEGKKDIKWNPAKSQDPVTITNSNVLTSCNPETPNVHTTWDMAQDSAVGPQVASGVVLFTYDVTWTESDIHWASRWDIYLNMENGIPDNIHWYQILNSLLITVLLSAMIAWILARNLKRDLLRYNAVPTDEEKAEDREEFGWKLIHGDVFRPPSQHPMLLAVVCGTGMQVLAMSLATIVFSAVGFMSPAFRGSLIMGMLMFYCLCGSIAGYVTARLYKSFKGKMWQRATVATALLYPGMFFGLFFLLNLVNWANASTDAVPFTSMVVVVILWFGISVPLVFLGSYFGYKKDAIEYPTATANIPRQIPEQSWFMNAGFVMIIGGILPFGAMFVELFLIMQSIWAELYYYVFGFLFIVWLILLVTAAEISILFTYFQLCAENHNWWWRSFLTSGAVAQYVFFYSILYFQKMKVSGFAAYCLYFGYMGSLSVGLWLMTGAVGTLACLKFNILIYGSIKVD</sequence>
<dbReference type="Pfam" id="PF02990">
    <property type="entry name" value="EMP70"/>
    <property type="match status" value="1"/>
</dbReference>
<feature type="transmembrane region" description="Helical" evidence="7">
    <location>
        <begin position="662"/>
        <end position="687"/>
    </location>
</feature>
<feature type="transmembrane region" description="Helical" evidence="7">
    <location>
        <begin position="335"/>
        <end position="357"/>
    </location>
</feature>
<name>A0A9W7AR02_9STRA</name>
<evidence type="ECO:0000256" key="6">
    <source>
        <dbReference type="ARBA" id="ARBA00023136"/>
    </source>
</evidence>
<comment type="subcellular location">
    <subcellularLocation>
        <location evidence="1">Membrane</location>
        <topology evidence="1">Multi-pass membrane protein</topology>
    </subcellularLocation>
</comment>
<keyword evidence="3 7" id="KW-0812">Transmembrane</keyword>
<dbReference type="GO" id="GO:0005737">
    <property type="term" value="C:cytoplasm"/>
    <property type="evidence" value="ECO:0007669"/>
    <property type="project" value="UniProtKB-ARBA"/>
</dbReference>
<accession>A0A9W7AR02</accession>
<proteinExistence type="inferred from homology"/>
<reference evidence="9" key="1">
    <citation type="journal article" date="2023" name="Commun. Biol.">
        <title>Genome analysis of Parmales, the sister group of diatoms, reveals the evolutionary specialization of diatoms from phago-mixotrophs to photoautotrophs.</title>
        <authorList>
            <person name="Ban H."/>
            <person name="Sato S."/>
            <person name="Yoshikawa S."/>
            <person name="Yamada K."/>
            <person name="Nakamura Y."/>
            <person name="Ichinomiya M."/>
            <person name="Sato N."/>
            <person name="Blanc-Mathieu R."/>
            <person name="Endo H."/>
            <person name="Kuwata A."/>
            <person name="Ogata H."/>
        </authorList>
    </citation>
    <scope>NUCLEOTIDE SEQUENCE [LARGE SCALE GENOMIC DNA]</scope>
    <source>
        <strain evidence="9">NIES 3701</strain>
    </source>
</reference>
<comment type="caution">
    <text evidence="8">The sequence shown here is derived from an EMBL/GenBank/DDBJ whole genome shotgun (WGS) entry which is preliminary data.</text>
</comment>
<evidence type="ECO:0000256" key="4">
    <source>
        <dbReference type="ARBA" id="ARBA00022729"/>
    </source>
</evidence>
<evidence type="ECO:0000256" key="5">
    <source>
        <dbReference type="ARBA" id="ARBA00022989"/>
    </source>
</evidence>
<organism evidence="8 9">
    <name type="scientific">Triparma strigata</name>
    <dbReference type="NCBI Taxonomy" id="1606541"/>
    <lineage>
        <taxon>Eukaryota</taxon>
        <taxon>Sar</taxon>
        <taxon>Stramenopiles</taxon>
        <taxon>Ochrophyta</taxon>
        <taxon>Bolidophyceae</taxon>
        <taxon>Parmales</taxon>
        <taxon>Triparmaceae</taxon>
        <taxon>Triparma</taxon>
    </lineage>
</organism>
<gene>
    <name evidence="8" type="ORF">TrST_g11373</name>
</gene>
<dbReference type="GO" id="GO:0072657">
    <property type="term" value="P:protein localization to membrane"/>
    <property type="evidence" value="ECO:0007669"/>
    <property type="project" value="TreeGrafter"/>
</dbReference>
<feature type="transmembrane region" description="Helical" evidence="7">
    <location>
        <begin position="626"/>
        <end position="650"/>
    </location>
</feature>
<protein>
    <recommendedName>
        <fullName evidence="7">Transmembrane 9 superfamily member</fullName>
    </recommendedName>
</protein>
<evidence type="ECO:0000256" key="3">
    <source>
        <dbReference type="ARBA" id="ARBA00022692"/>
    </source>
</evidence>
<dbReference type="InterPro" id="IPR004240">
    <property type="entry name" value="EMP70"/>
</dbReference>
<dbReference type="GO" id="GO:0016020">
    <property type="term" value="C:membrane"/>
    <property type="evidence" value="ECO:0007669"/>
    <property type="project" value="UniProtKB-SubCell"/>
</dbReference>
<feature type="transmembrane region" description="Helical" evidence="7">
    <location>
        <begin position="502"/>
        <end position="525"/>
    </location>
</feature>
<evidence type="ECO:0000256" key="7">
    <source>
        <dbReference type="RuleBase" id="RU363079"/>
    </source>
</evidence>
<feature type="transmembrane region" description="Helical" evidence="7">
    <location>
        <begin position="476"/>
        <end position="496"/>
    </location>
</feature>
<comment type="similarity">
    <text evidence="2 7">Belongs to the nonaspanin (TM9SF) (TC 9.A.2) family.</text>
</comment>
<evidence type="ECO:0000256" key="1">
    <source>
        <dbReference type="ARBA" id="ARBA00004141"/>
    </source>
</evidence>